<evidence type="ECO:0000313" key="6">
    <source>
        <dbReference type="Proteomes" id="UP000194946"/>
    </source>
</evidence>
<dbReference type="CDD" id="cd01276">
    <property type="entry name" value="PKCI_related"/>
    <property type="match status" value="1"/>
</dbReference>
<protein>
    <recommendedName>
        <fullName evidence="4">HIT domain-containing protein</fullName>
    </recommendedName>
</protein>
<reference evidence="6" key="1">
    <citation type="submission" date="2014-06" db="EMBL/GenBank/DDBJ databases">
        <authorList>
            <person name="Winans N.J."/>
            <person name="Newell P.D."/>
            <person name="Douglas A.E."/>
        </authorList>
    </citation>
    <scope>NUCLEOTIDE SEQUENCE [LARGE SCALE GENOMIC DNA]</scope>
    <source>
        <strain evidence="6">DmL_052</strain>
    </source>
</reference>
<comment type="caution">
    <text evidence="5">The sequence shown here is derived from an EMBL/GenBank/DDBJ whole genome shotgun (WGS) entry which is preliminary data.</text>
</comment>
<dbReference type="AlphaFoldDB" id="A0A251ZU72"/>
<dbReference type="InterPro" id="IPR019808">
    <property type="entry name" value="Histidine_triad_CS"/>
</dbReference>
<evidence type="ECO:0000256" key="3">
    <source>
        <dbReference type="PROSITE-ProRule" id="PRU00464"/>
    </source>
</evidence>
<name>A0A251ZU72_9PROT</name>
<feature type="short sequence motif" description="Histidine triad motif" evidence="2 3">
    <location>
        <begin position="107"/>
        <end position="111"/>
    </location>
</feature>
<dbReference type="PROSITE" id="PS51084">
    <property type="entry name" value="HIT_2"/>
    <property type="match status" value="1"/>
</dbReference>
<keyword evidence="6" id="KW-1185">Reference proteome</keyword>
<dbReference type="PANTHER" id="PTHR23089">
    <property type="entry name" value="HISTIDINE TRIAD HIT PROTEIN"/>
    <property type="match status" value="1"/>
</dbReference>
<dbReference type="Proteomes" id="UP000194946">
    <property type="component" value="Unassembled WGS sequence"/>
</dbReference>
<dbReference type="PRINTS" id="PR00332">
    <property type="entry name" value="HISTRIAD"/>
</dbReference>
<dbReference type="RefSeq" id="WP_086632326.1">
    <property type="nucleotide sequence ID" value="NZ_JOPB01000007.1"/>
</dbReference>
<sequence length="122" mass="13677">MSINISKYDPQNIFAKILRKEIPCKAIYENDFVLAFHDIAPQAPVHALVIPKNPYTCYSDFAQRAAPEELVAFTKAIAHVAKELGLEDNGYRLVSNTGRDSGQEVPHFHFHIMGGRQMGFMG</sequence>
<dbReference type="InterPro" id="IPR036265">
    <property type="entry name" value="HIT-like_sf"/>
</dbReference>
<evidence type="ECO:0000313" key="5">
    <source>
        <dbReference type="EMBL" id="OUI78209.1"/>
    </source>
</evidence>
<dbReference type="EMBL" id="JOPB01000007">
    <property type="protein sequence ID" value="OUI78209.1"/>
    <property type="molecule type" value="Genomic_DNA"/>
</dbReference>
<evidence type="ECO:0000256" key="1">
    <source>
        <dbReference type="PIRSR" id="PIRSR601310-1"/>
    </source>
</evidence>
<dbReference type="GO" id="GO:0003824">
    <property type="term" value="F:catalytic activity"/>
    <property type="evidence" value="ECO:0007669"/>
    <property type="project" value="InterPro"/>
</dbReference>
<dbReference type="Gene3D" id="3.30.428.10">
    <property type="entry name" value="HIT-like"/>
    <property type="match status" value="1"/>
</dbReference>
<accession>A0A251ZU72</accession>
<feature type="active site" description="Tele-AMP-histidine intermediate" evidence="1">
    <location>
        <position position="109"/>
    </location>
</feature>
<organism evidence="5 6">
    <name type="scientific">Commensalibacter intestini</name>
    <dbReference type="NCBI Taxonomy" id="479936"/>
    <lineage>
        <taxon>Bacteria</taxon>
        <taxon>Pseudomonadati</taxon>
        <taxon>Pseudomonadota</taxon>
        <taxon>Alphaproteobacteria</taxon>
        <taxon>Acetobacterales</taxon>
        <taxon>Acetobacteraceae</taxon>
    </lineage>
</organism>
<feature type="domain" description="HIT" evidence="4">
    <location>
        <begin position="13"/>
        <end position="122"/>
    </location>
</feature>
<dbReference type="Pfam" id="PF01230">
    <property type="entry name" value="HIT"/>
    <property type="match status" value="1"/>
</dbReference>
<dbReference type="InterPro" id="IPR011146">
    <property type="entry name" value="HIT-like"/>
</dbReference>
<dbReference type="SUPFAM" id="SSF54197">
    <property type="entry name" value="HIT-like"/>
    <property type="match status" value="1"/>
</dbReference>
<dbReference type="PROSITE" id="PS00892">
    <property type="entry name" value="HIT_1"/>
    <property type="match status" value="1"/>
</dbReference>
<evidence type="ECO:0000259" key="4">
    <source>
        <dbReference type="PROSITE" id="PS51084"/>
    </source>
</evidence>
<evidence type="ECO:0000256" key="2">
    <source>
        <dbReference type="PIRSR" id="PIRSR601310-3"/>
    </source>
</evidence>
<gene>
    <name evidence="5" type="ORF">HK18_09165</name>
</gene>
<proteinExistence type="predicted"/>
<dbReference type="InterPro" id="IPR001310">
    <property type="entry name" value="Histidine_triad_HIT"/>
</dbReference>